<comment type="caution">
    <text evidence="1">The sequence shown here is derived from an EMBL/GenBank/DDBJ whole genome shotgun (WGS) entry which is preliminary data.</text>
</comment>
<gene>
    <name evidence="1" type="ORF">OWV82_022254</name>
</gene>
<protein>
    <submittedName>
        <fullName evidence="1">TMV resistance protein N-like</fullName>
    </submittedName>
</protein>
<proteinExistence type="predicted"/>
<evidence type="ECO:0000313" key="1">
    <source>
        <dbReference type="EMBL" id="KAJ4705487.1"/>
    </source>
</evidence>
<organism evidence="1 2">
    <name type="scientific">Melia azedarach</name>
    <name type="common">Chinaberry tree</name>
    <dbReference type="NCBI Taxonomy" id="155640"/>
    <lineage>
        <taxon>Eukaryota</taxon>
        <taxon>Viridiplantae</taxon>
        <taxon>Streptophyta</taxon>
        <taxon>Embryophyta</taxon>
        <taxon>Tracheophyta</taxon>
        <taxon>Spermatophyta</taxon>
        <taxon>Magnoliopsida</taxon>
        <taxon>eudicotyledons</taxon>
        <taxon>Gunneridae</taxon>
        <taxon>Pentapetalae</taxon>
        <taxon>rosids</taxon>
        <taxon>malvids</taxon>
        <taxon>Sapindales</taxon>
        <taxon>Meliaceae</taxon>
        <taxon>Melia</taxon>
    </lineage>
</organism>
<sequence length="329" mass="36174">MRFSHCQNLIQTPDFSRIPNLEELILEGCIRLCKIHSSLLFHKKVISLNLKDCTSLTTLPEKIAMESLRELVLSGCSKLRNFPEIVGNMESLSQLLLDGTAIEELPLSVEPLSGLVLLNLKGCKKLKSLPSAIIKGLKCLKSLNLCGCSKLENVPENLRELESLEELDISGTAIRRLASYIFLPKNLKALSVRGCKGPQVSTSWFSHFPLNLIPRRSSSPTALMLKSLSGLPCLKALDLSDCNLGEGAIPTDICNLISLEKLILSKNNFVSLPGTINRLSKLVYLKLEDCKKLVSLQGLPPNIRNIQVNGCASLERVSDALQSCKSEKL</sequence>
<keyword evidence="2" id="KW-1185">Reference proteome</keyword>
<reference evidence="1 2" key="1">
    <citation type="journal article" date="2023" name="Science">
        <title>Complex scaffold remodeling in plant triterpene biosynthesis.</title>
        <authorList>
            <person name="De La Pena R."/>
            <person name="Hodgson H."/>
            <person name="Liu J.C."/>
            <person name="Stephenson M.J."/>
            <person name="Martin A.C."/>
            <person name="Owen C."/>
            <person name="Harkess A."/>
            <person name="Leebens-Mack J."/>
            <person name="Jimenez L.E."/>
            <person name="Osbourn A."/>
            <person name="Sattely E.S."/>
        </authorList>
    </citation>
    <scope>NUCLEOTIDE SEQUENCE [LARGE SCALE GENOMIC DNA]</scope>
    <source>
        <strain evidence="2">cv. JPN11</strain>
        <tissue evidence="1">Leaf</tissue>
    </source>
</reference>
<dbReference type="Proteomes" id="UP001164539">
    <property type="component" value="Chromosome 12"/>
</dbReference>
<evidence type="ECO:0000313" key="2">
    <source>
        <dbReference type="Proteomes" id="UP001164539"/>
    </source>
</evidence>
<accession>A0ACC1X2C5</accession>
<dbReference type="EMBL" id="CM051405">
    <property type="protein sequence ID" value="KAJ4705487.1"/>
    <property type="molecule type" value="Genomic_DNA"/>
</dbReference>
<name>A0ACC1X2C5_MELAZ</name>